<dbReference type="CDD" id="cd05471">
    <property type="entry name" value="pepsin_like"/>
    <property type="match status" value="1"/>
</dbReference>
<keyword evidence="9" id="KW-1185">Reference proteome</keyword>
<dbReference type="EMBL" id="AVOT02023654">
    <property type="protein sequence ID" value="MBW0513831.1"/>
    <property type="molecule type" value="Genomic_DNA"/>
</dbReference>
<dbReference type="PROSITE" id="PS00141">
    <property type="entry name" value="ASP_PROTEASE"/>
    <property type="match status" value="1"/>
</dbReference>
<evidence type="ECO:0000256" key="2">
    <source>
        <dbReference type="ARBA" id="ARBA00022670"/>
    </source>
</evidence>
<evidence type="ECO:0000259" key="7">
    <source>
        <dbReference type="PROSITE" id="PS51767"/>
    </source>
</evidence>
<dbReference type="Gene3D" id="2.40.70.10">
    <property type="entry name" value="Acid Proteases"/>
    <property type="match status" value="2"/>
</dbReference>
<evidence type="ECO:0000256" key="4">
    <source>
        <dbReference type="ARBA" id="ARBA00022801"/>
    </source>
</evidence>
<reference evidence="8" key="1">
    <citation type="submission" date="2021-03" db="EMBL/GenBank/DDBJ databases">
        <title>Draft genome sequence of rust myrtle Austropuccinia psidii MF-1, a brazilian biotype.</title>
        <authorList>
            <person name="Quecine M.C."/>
            <person name="Pachon D.M.R."/>
            <person name="Bonatelli M.L."/>
            <person name="Correr F.H."/>
            <person name="Franceschini L.M."/>
            <person name="Leite T.F."/>
            <person name="Margarido G.R.A."/>
            <person name="Almeida C.A."/>
            <person name="Ferrarezi J.A."/>
            <person name="Labate C.A."/>
        </authorList>
    </citation>
    <scope>NUCLEOTIDE SEQUENCE</scope>
    <source>
        <strain evidence="8">MF-1</strain>
    </source>
</reference>
<proteinExistence type="inferred from homology"/>
<dbReference type="SUPFAM" id="SSF50630">
    <property type="entry name" value="Acid proteases"/>
    <property type="match status" value="1"/>
</dbReference>
<dbReference type="PRINTS" id="PR00792">
    <property type="entry name" value="PEPSIN"/>
</dbReference>
<keyword evidence="3 6" id="KW-0064">Aspartyl protease</keyword>
<dbReference type="PROSITE" id="PS51767">
    <property type="entry name" value="PEPTIDASE_A1"/>
    <property type="match status" value="1"/>
</dbReference>
<dbReference type="AlphaFoldDB" id="A0A9Q3E7P6"/>
<keyword evidence="4 6" id="KW-0378">Hydrolase</keyword>
<evidence type="ECO:0000256" key="5">
    <source>
        <dbReference type="PIRSR" id="PIRSR601461-1"/>
    </source>
</evidence>
<dbReference type="InterPro" id="IPR033121">
    <property type="entry name" value="PEPTIDASE_A1"/>
</dbReference>
<organism evidence="8 9">
    <name type="scientific">Austropuccinia psidii MF-1</name>
    <dbReference type="NCBI Taxonomy" id="1389203"/>
    <lineage>
        <taxon>Eukaryota</taxon>
        <taxon>Fungi</taxon>
        <taxon>Dikarya</taxon>
        <taxon>Basidiomycota</taxon>
        <taxon>Pucciniomycotina</taxon>
        <taxon>Pucciniomycetes</taxon>
        <taxon>Pucciniales</taxon>
        <taxon>Sphaerophragmiaceae</taxon>
        <taxon>Austropuccinia</taxon>
    </lineage>
</organism>
<accession>A0A9Q3E7P6</accession>
<sequence>MNDLSTDLHISLTPEGVCCRIRMFLKSPIPKSPTHRHEENFIKKKLFLAFGIFISLLAKVTAENPTSASSTSIPLFKRFNLQRQGRANPTFVRTFAKRQALALSTKYHNQTNPSHLKFSKKFSRQVVSSSENQKSTVGGATIVLTNEALDTEYYARVEIGTPSQIFNVVLDTGSTDMWVAGAIPSSQEHLRAARSLSAARGRLFPKEDQAPVEFFSSKSSTFQPVRKRFNITYGSGFASGVVGSDTVKQGTYLARSQNFAIADTISSELVTNTISGVMGMAFQSLSAMGASPFWQTVNVSTFAFGMTRFCDVPSGFEAEPGGFVTLGGTDSRLYAGDISYVKVIDEGYWTIRIDAIAINGEIIQGTQGSTAAIDTGTSLIGGPPQVVRAIFSKIPQAVPGSGDYHGYHTYPCASQFNLTFYLGGREYVINPADLNAGEIDESGGDCLGGIFGLEPPLKNSSSSSQKPVPDWILGAAFLKNVYSVFQRGPPATVGFALPSSDYQTLLGGVGDANHQSFSDTNFNASMDTKSSQTCSLRFETTPQVILVFTRLFLIWLATECSKL</sequence>
<feature type="active site" evidence="5">
    <location>
        <position position="374"/>
    </location>
</feature>
<dbReference type="GO" id="GO:0006508">
    <property type="term" value="P:proteolysis"/>
    <property type="evidence" value="ECO:0007669"/>
    <property type="project" value="UniProtKB-KW"/>
</dbReference>
<evidence type="ECO:0000256" key="3">
    <source>
        <dbReference type="ARBA" id="ARBA00022750"/>
    </source>
</evidence>
<evidence type="ECO:0000256" key="1">
    <source>
        <dbReference type="ARBA" id="ARBA00007447"/>
    </source>
</evidence>
<evidence type="ECO:0000313" key="8">
    <source>
        <dbReference type="EMBL" id="MBW0513831.1"/>
    </source>
</evidence>
<dbReference type="GO" id="GO:0004190">
    <property type="term" value="F:aspartic-type endopeptidase activity"/>
    <property type="evidence" value="ECO:0007669"/>
    <property type="project" value="UniProtKB-KW"/>
</dbReference>
<dbReference type="InterPro" id="IPR001969">
    <property type="entry name" value="Aspartic_peptidase_AS"/>
</dbReference>
<dbReference type="Pfam" id="PF00026">
    <property type="entry name" value="Asp"/>
    <property type="match status" value="1"/>
</dbReference>
<evidence type="ECO:0000256" key="6">
    <source>
        <dbReference type="RuleBase" id="RU000454"/>
    </source>
</evidence>
<dbReference type="PANTHER" id="PTHR47966">
    <property type="entry name" value="BETA-SITE APP-CLEAVING ENZYME, ISOFORM A-RELATED"/>
    <property type="match status" value="1"/>
</dbReference>
<name>A0A9Q3E7P6_9BASI</name>
<comment type="caution">
    <text evidence="8">The sequence shown here is derived from an EMBL/GenBank/DDBJ whole genome shotgun (WGS) entry which is preliminary data.</text>
</comment>
<protein>
    <recommendedName>
        <fullName evidence="7">Peptidase A1 domain-containing protein</fullName>
    </recommendedName>
</protein>
<dbReference type="OrthoDB" id="771136at2759"/>
<dbReference type="PANTHER" id="PTHR47966:SF6">
    <property type="entry name" value="PEPTIDASE A1 DOMAIN-CONTAINING PROTEIN"/>
    <property type="match status" value="1"/>
</dbReference>
<evidence type="ECO:0000313" key="9">
    <source>
        <dbReference type="Proteomes" id="UP000765509"/>
    </source>
</evidence>
<feature type="active site" evidence="5">
    <location>
        <position position="171"/>
    </location>
</feature>
<gene>
    <name evidence="8" type="ORF">O181_053546</name>
</gene>
<dbReference type="InterPro" id="IPR021109">
    <property type="entry name" value="Peptidase_aspartic_dom_sf"/>
</dbReference>
<dbReference type="FunFam" id="2.40.70.10:FF:000115">
    <property type="entry name" value="Lysosomal aspartic protease"/>
    <property type="match status" value="1"/>
</dbReference>
<dbReference type="InterPro" id="IPR001461">
    <property type="entry name" value="Aspartic_peptidase_A1"/>
</dbReference>
<comment type="similarity">
    <text evidence="1 6">Belongs to the peptidase A1 family.</text>
</comment>
<keyword evidence="2 6" id="KW-0645">Protease</keyword>
<dbReference type="InterPro" id="IPR034164">
    <property type="entry name" value="Pepsin-like_dom"/>
</dbReference>
<feature type="domain" description="Peptidase A1" evidence="7">
    <location>
        <begin position="153"/>
        <end position="496"/>
    </location>
</feature>
<dbReference type="Proteomes" id="UP000765509">
    <property type="component" value="Unassembled WGS sequence"/>
</dbReference>